<evidence type="ECO:0000256" key="19">
    <source>
        <dbReference type="ARBA" id="ARBA00079252"/>
    </source>
</evidence>
<dbReference type="GO" id="GO:0097504">
    <property type="term" value="C:Gemini of Cajal bodies"/>
    <property type="evidence" value="ECO:0007669"/>
    <property type="project" value="UniProtKB-SubCell"/>
</dbReference>
<dbReference type="SMART" id="SM00709">
    <property type="entry name" value="Zpr1"/>
    <property type="match status" value="2"/>
</dbReference>
<dbReference type="GO" id="GO:0005730">
    <property type="term" value="C:nucleolus"/>
    <property type="evidence" value="ECO:0007669"/>
    <property type="project" value="UniProtKB-SubCell"/>
</dbReference>
<comment type="subcellular location">
    <subcellularLocation>
        <location evidence="2">Cell projection</location>
        <location evidence="2">Axon</location>
    </subcellularLocation>
    <subcellularLocation>
        <location evidence="5">Cell projection</location>
        <location evidence="5">Growth cone</location>
    </subcellularLocation>
    <subcellularLocation>
        <location evidence="3">Cytoplasm</location>
        <location evidence="3">Perinuclear region</location>
    </subcellularLocation>
    <subcellularLocation>
        <location evidence="1">Nucleus</location>
        <location evidence="1">Cajal body</location>
    </subcellularLocation>
    <subcellularLocation>
        <location evidence="17">Nucleus</location>
        <location evidence="17">Gem</location>
    </subcellularLocation>
    <subcellularLocation>
        <location evidence="4">Nucleus</location>
        <location evidence="4">Nucleolus</location>
    </subcellularLocation>
</comment>
<evidence type="ECO:0000256" key="17">
    <source>
        <dbReference type="ARBA" id="ARBA00034695"/>
    </source>
</evidence>
<dbReference type="Pfam" id="PF03367">
    <property type="entry name" value="Zn_ribbon_ZPR1"/>
    <property type="match status" value="2"/>
</dbReference>
<evidence type="ECO:0000256" key="12">
    <source>
        <dbReference type="ARBA" id="ARBA00022782"/>
    </source>
</evidence>
<name>A0A4Y7LVN2_9CRUS</name>
<keyword evidence="13" id="KW-0862">Zinc</keyword>
<evidence type="ECO:0000256" key="14">
    <source>
        <dbReference type="ARBA" id="ARBA00023187"/>
    </source>
</evidence>
<reference evidence="22" key="1">
    <citation type="submission" date="2018-08" db="EMBL/GenBank/DDBJ databases">
        <authorList>
            <person name="Cornetti L."/>
        </authorList>
    </citation>
    <scope>NUCLEOTIDE SEQUENCE</scope>
    <source>
        <strain evidence="22">IL-KID-3b-11</strain>
    </source>
</reference>
<evidence type="ECO:0000256" key="15">
    <source>
        <dbReference type="ARBA" id="ARBA00023242"/>
    </source>
</evidence>
<keyword evidence="8" id="KW-0507">mRNA processing</keyword>
<dbReference type="InterPro" id="IPR042451">
    <property type="entry name" value="ZPR1_A/B_dom"/>
</dbReference>
<dbReference type="FunFam" id="2.60.120.1040:FF:000002">
    <property type="entry name" value="zinc finger protein ZPR1"/>
    <property type="match status" value="1"/>
</dbReference>
<dbReference type="InterPro" id="IPR004457">
    <property type="entry name" value="Znf_ZPR1"/>
</dbReference>
<evidence type="ECO:0000256" key="2">
    <source>
        <dbReference type="ARBA" id="ARBA00004489"/>
    </source>
</evidence>
<keyword evidence="11" id="KW-0863">Zinc-finger</keyword>
<dbReference type="GO" id="GO:0048471">
    <property type="term" value="C:perinuclear region of cytoplasm"/>
    <property type="evidence" value="ECO:0007669"/>
    <property type="project" value="UniProtKB-SubCell"/>
</dbReference>
<evidence type="ECO:0000256" key="18">
    <source>
        <dbReference type="ARBA" id="ARBA00074960"/>
    </source>
</evidence>
<evidence type="ECO:0000256" key="7">
    <source>
        <dbReference type="ARBA" id="ARBA00022490"/>
    </source>
</evidence>
<sequence>MSTEDHKKPVFRELQADDEDPEITEISSLCFNCGETGMTKLLLTKIPFYKEIILMSFECDHCGCKNNEVQSGDKIQEKGVHIQICVTSPIDLNRQVIKSDYATVKIPEIEFEVPPQSKRGEITNIEGILSRCIAGLQQDQPVRKTLDPESAEKIDAFIQVLVDTKTCKKPFTIIIDDPSGNSFVENLNAPLADSALTITHFERNKQQDHLVGIYEEELEEIKKEEELREIKEEEENNAVTGDNATPETLADEVLHFGTNCPSCNAPCETNMKLTSIPFFKEVIIMATNCDACGHRTNEVKSGSGINEKGVKITLRITDPIDLSRDVLKSETCSMAIPELDFEVGAGTLGGKFTTLEGLLVAMKDQLTGQNPLMCGDSATSALKERMQEFNEKLDNIISGKTFGSRIVLDDPAGNSYLQNVYAPEADPEMEIIFYQRTFEHNEELGLNDMKLEDYAENE</sequence>
<accession>A0A4Y7LVN2</accession>
<dbReference type="GO" id="GO:0006397">
    <property type="term" value="P:mRNA processing"/>
    <property type="evidence" value="ECO:0007669"/>
    <property type="project" value="UniProtKB-KW"/>
</dbReference>
<dbReference type="AlphaFoldDB" id="A0A4Y7LVN2"/>
<evidence type="ECO:0000256" key="1">
    <source>
        <dbReference type="ARBA" id="ARBA00004408"/>
    </source>
</evidence>
<dbReference type="GO" id="GO:0008380">
    <property type="term" value="P:RNA splicing"/>
    <property type="evidence" value="ECO:0007669"/>
    <property type="project" value="UniProtKB-KW"/>
</dbReference>
<dbReference type="GO" id="GO:0042307">
    <property type="term" value="P:positive regulation of protein import into nucleus"/>
    <property type="evidence" value="ECO:0007669"/>
    <property type="project" value="UniProtKB-ARBA"/>
</dbReference>
<dbReference type="FunFam" id="2.60.120.1040:FF:000001">
    <property type="entry name" value="Zinc finger protein ZPR1"/>
    <property type="match status" value="1"/>
</dbReference>
<dbReference type="FunFam" id="2.20.25.420:FF:000001">
    <property type="entry name" value="Zinc finger protein ZPR1"/>
    <property type="match status" value="1"/>
</dbReference>
<keyword evidence="14" id="KW-0508">mRNA splicing</keyword>
<evidence type="ECO:0000256" key="3">
    <source>
        <dbReference type="ARBA" id="ARBA00004556"/>
    </source>
</evidence>
<dbReference type="Gene3D" id="2.60.120.1040">
    <property type="entry name" value="ZPR1, A/B domain"/>
    <property type="match status" value="2"/>
</dbReference>
<dbReference type="GO" id="GO:0031369">
    <property type="term" value="F:translation initiation factor binding"/>
    <property type="evidence" value="ECO:0007669"/>
    <property type="project" value="UniProtKB-ARBA"/>
</dbReference>
<evidence type="ECO:0000256" key="4">
    <source>
        <dbReference type="ARBA" id="ARBA00004604"/>
    </source>
</evidence>
<feature type="domain" description="Zinc finger ZPR1-type" evidence="21">
    <location>
        <begin position="258"/>
        <end position="419"/>
    </location>
</feature>
<protein>
    <recommendedName>
        <fullName evidence="18">Zinc finger protein ZPR1</fullName>
    </recommendedName>
    <alternativeName>
        <fullName evidence="19">Zinc finger protein 259</fullName>
    </alternativeName>
</protein>
<dbReference type="Pfam" id="PF22794">
    <property type="entry name" value="jr-ZPR1"/>
    <property type="match status" value="2"/>
</dbReference>
<evidence type="ECO:0000256" key="13">
    <source>
        <dbReference type="ARBA" id="ARBA00022833"/>
    </source>
</evidence>
<dbReference type="GO" id="GO:0006260">
    <property type="term" value="P:DNA replication"/>
    <property type="evidence" value="ECO:0007669"/>
    <property type="project" value="UniProtKB-ARBA"/>
</dbReference>
<evidence type="ECO:0000313" key="22">
    <source>
        <dbReference type="EMBL" id="SVE73578.1"/>
    </source>
</evidence>
<dbReference type="Gene3D" id="2.20.25.420">
    <property type="entry name" value="ZPR1, zinc finger domain"/>
    <property type="match status" value="2"/>
</dbReference>
<dbReference type="PANTHER" id="PTHR10876:SF0">
    <property type="entry name" value="ZINC FINGER PROTEIN ZPR1"/>
    <property type="match status" value="1"/>
</dbReference>
<evidence type="ECO:0000256" key="9">
    <source>
        <dbReference type="ARBA" id="ARBA00022723"/>
    </source>
</evidence>
<keyword evidence="7" id="KW-0963">Cytoplasm</keyword>
<organism evidence="22">
    <name type="scientific">Daphnia atkinsoni</name>
    <dbReference type="NCBI Taxonomy" id="342845"/>
    <lineage>
        <taxon>Eukaryota</taxon>
        <taxon>Metazoa</taxon>
        <taxon>Ecdysozoa</taxon>
        <taxon>Arthropoda</taxon>
        <taxon>Crustacea</taxon>
        <taxon>Branchiopoda</taxon>
        <taxon>Diplostraca</taxon>
        <taxon>Cladocera</taxon>
        <taxon>Anomopoda</taxon>
        <taxon>Daphniidae</taxon>
        <taxon>Daphnia</taxon>
        <taxon>Daphnia atkinsoni group</taxon>
    </lineage>
</organism>
<dbReference type="GO" id="GO:0015030">
    <property type="term" value="C:Cajal body"/>
    <property type="evidence" value="ECO:0007669"/>
    <property type="project" value="UniProtKB-SubCell"/>
</dbReference>
<evidence type="ECO:0000256" key="11">
    <source>
        <dbReference type="ARBA" id="ARBA00022771"/>
    </source>
</evidence>
<feature type="domain" description="Zinc finger ZPR1-type" evidence="21">
    <location>
        <begin position="28"/>
        <end position="186"/>
    </location>
</feature>
<evidence type="ECO:0000259" key="21">
    <source>
        <dbReference type="SMART" id="SM00709"/>
    </source>
</evidence>
<dbReference type="GO" id="GO:0008270">
    <property type="term" value="F:zinc ion binding"/>
    <property type="evidence" value="ECO:0007669"/>
    <property type="project" value="UniProtKB-KW"/>
</dbReference>
<dbReference type="FunFam" id="2.20.25.420:FF:000003">
    <property type="entry name" value="zinc finger protein ZPR1"/>
    <property type="match status" value="1"/>
</dbReference>
<keyword evidence="16" id="KW-0966">Cell projection</keyword>
<keyword evidence="9" id="KW-0479">Metal-binding</keyword>
<dbReference type="EMBL" id="LR003959">
    <property type="protein sequence ID" value="SVE73578.1"/>
    <property type="molecule type" value="mRNA"/>
</dbReference>
<dbReference type="PANTHER" id="PTHR10876">
    <property type="entry name" value="ZINC FINGER PROTEIN ZPR1"/>
    <property type="match status" value="1"/>
</dbReference>
<dbReference type="InterPro" id="IPR056180">
    <property type="entry name" value="ZPR1_jr_dom"/>
</dbReference>
<evidence type="ECO:0000256" key="5">
    <source>
        <dbReference type="ARBA" id="ARBA00004624"/>
    </source>
</evidence>
<comment type="similarity">
    <text evidence="6">Belongs to the ZPR1 family.</text>
</comment>
<gene>
    <name evidence="22" type="primary">EOG090X06TU</name>
</gene>
<evidence type="ECO:0000256" key="8">
    <source>
        <dbReference type="ARBA" id="ARBA00022664"/>
    </source>
</evidence>
<dbReference type="GO" id="GO:0061564">
    <property type="term" value="P:axon development"/>
    <property type="evidence" value="ECO:0007669"/>
    <property type="project" value="UniProtKB-ARBA"/>
</dbReference>
<feature type="coiled-coil region" evidence="20">
    <location>
        <begin position="204"/>
        <end position="236"/>
    </location>
</feature>
<dbReference type="NCBIfam" id="TIGR00310">
    <property type="entry name" value="ZPR1_znf"/>
    <property type="match status" value="2"/>
</dbReference>
<dbReference type="GO" id="GO:0010628">
    <property type="term" value="P:positive regulation of gene expression"/>
    <property type="evidence" value="ECO:0007669"/>
    <property type="project" value="UniProtKB-ARBA"/>
</dbReference>
<dbReference type="InterPro" id="IPR040141">
    <property type="entry name" value="ZPR1"/>
</dbReference>
<keyword evidence="12" id="KW-0221">Differentiation</keyword>
<dbReference type="GO" id="GO:0030426">
    <property type="term" value="C:growth cone"/>
    <property type="evidence" value="ECO:0007669"/>
    <property type="project" value="UniProtKB-SubCell"/>
</dbReference>
<evidence type="ECO:0000256" key="10">
    <source>
        <dbReference type="ARBA" id="ARBA00022737"/>
    </source>
</evidence>
<evidence type="ECO:0000256" key="20">
    <source>
        <dbReference type="SAM" id="Coils"/>
    </source>
</evidence>
<evidence type="ECO:0000256" key="6">
    <source>
        <dbReference type="ARBA" id="ARBA00008354"/>
    </source>
</evidence>
<proteinExistence type="evidence at transcript level"/>
<keyword evidence="10" id="KW-0677">Repeat</keyword>
<dbReference type="InterPro" id="IPR042452">
    <property type="entry name" value="ZPR1_Znf1/2"/>
</dbReference>
<keyword evidence="15" id="KW-0539">Nucleus</keyword>
<evidence type="ECO:0000256" key="16">
    <source>
        <dbReference type="ARBA" id="ARBA00023273"/>
    </source>
</evidence>
<keyword evidence="20" id="KW-0175">Coiled coil</keyword>